<protein>
    <submittedName>
        <fullName evidence="1">Uncharacterized protein</fullName>
    </submittedName>
</protein>
<dbReference type="AlphaFoldDB" id="A0A150MCT7"/>
<dbReference type="Proteomes" id="UP000075683">
    <property type="component" value="Unassembled WGS sequence"/>
</dbReference>
<dbReference type="EMBL" id="LQYT01000013">
    <property type="protein sequence ID" value="KYD22082.1"/>
    <property type="molecule type" value="Genomic_DNA"/>
</dbReference>
<organism evidence="1 2">
    <name type="scientific">Caldibacillus debilis</name>
    <dbReference type="NCBI Taxonomy" id="301148"/>
    <lineage>
        <taxon>Bacteria</taxon>
        <taxon>Bacillati</taxon>
        <taxon>Bacillota</taxon>
        <taxon>Bacilli</taxon>
        <taxon>Bacillales</taxon>
        <taxon>Bacillaceae</taxon>
        <taxon>Caldibacillus</taxon>
    </lineage>
</organism>
<accession>A0A150MCT7</accession>
<proteinExistence type="predicted"/>
<sequence length="40" mass="4559">MPRQRQTDSAAASGRPQLKRFEDFFVSILSSRQAEFSTDP</sequence>
<comment type="caution">
    <text evidence="1">The sequence shown here is derived from an EMBL/GenBank/DDBJ whole genome shotgun (WGS) entry which is preliminary data.</text>
</comment>
<evidence type="ECO:0000313" key="1">
    <source>
        <dbReference type="EMBL" id="KYD22082.1"/>
    </source>
</evidence>
<gene>
    <name evidence="1" type="ORF">B4135_1427</name>
</gene>
<name>A0A150MCT7_9BACI</name>
<reference evidence="1 2" key="1">
    <citation type="submission" date="2016-01" db="EMBL/GenBank/DDBJ databases">
        <title>Draft Genome Sequences of Seven Thermophilic Sporeformers Isolated from Foods.</title>
        <authorList>
            <person name="Berendsen E.M."/>
            <person name="Wells-Bennik M.H."/>
            <person name="Krawcyk A.O."/>
            <person name="De Jong A."/>
            <person name="Holsappel S."/>
            <person name="Eijlander R.T."/>
            <person name="Kuipers O.P."/>
        </authorList>
    </citation>
    <scope>NUCLEOTIDE SEQUENCE [LARGE SCALE GENOMIC DNA]</scope>
    <source>
        <strain evidence="1 2">B4135</strain>
    </source>
</reference>
<evidence type="ECO:0000313" key="2">
    <source>
        <dbReference type="Proteomes" id="UP000075683"/>
    </source>
</evidence>